<evidence type="ECO:0000256" key="6">
    <source>
        <dbReference type="SAM" id="MobiDB-lite"/>
    </source>
</evidence>
<feature type="domain" description="C2H2-type" evidence="7">
    <location>
        <begin position="248"/>
        <end position="276"/>
    </location>
</feature>
<dbReference type="InterPro" id="IPR052416">
    <property type="entry name" value="GTF3C_component"/>
</dbReference>
<sequence length="1940" mass="219025">MVKPVGFSRMRVISYIKQLEEKFYIECTVRGCRFISLSVSDMLDHEASCDVKSEEKFSYCKYCSHGLNDEHNLSNHMIFSHPQAPEVVNGSVHYSCPSRENKDRISSPKWYQREEYIWRVLLETKGYLVCLVPSCRFVTCVLPEMKLHYFDCSPKFWRELKYVCDKCDGKTLTQMEMEAHKSECHRAELNYPFFKSADPRLKTFWTLTIGEFHLSKCATRNCKFVAKTVNELERHFRYCRVPRAENYHECPRCGGWLETAFDLEDHLNDFHPDDNPGNAPTLMSMEVPSPPKVSSRKAKTKRKTPLSPSPSKSPDADDCDNIDIVKQEDGIDEIREELRKVLKPDGTFLGEMAKIIAQECKNTDHPIEVAVRSDDTSFAVKVPDLALASQVVNRRMPSYTLKKVSAQTLEDNLNLLEKSQFSTKIECIQNEPHKKPKPLAFVQENLAAFRILQSLRVHPGGKNVQKSKLKTLKTRMPQKKVEKRKREICPKNSADIAGTQEEDEELVDDPKPAKKLCVSLPSPSLPSPCLSSKNIDASKRPQNPKSYSRKNQNEPSTLESRTIKLKKVCNLKFFPRKKIDIRIPEFEGNEMLHPNMKTYQRSSKKKTPVPSQVNQSRNWLCVEESFSISYEPDPLVGLRSSVKKYGRPQENSFMANLDDLIDTNSAISFTSELIINEWKEYCTMRDSTGPPPPCTADSTIAIDLILETTIFQGYYGELFPWEAKGNRMQIKKEFDIEIKQEFPDRAKSPKTPVSSSGKHNLPLPIKLVNQVARDVVLVQNRDSVLMAFPSGNDTFHIQFNGETKVLQLDDVIYNDDRTNYSNDQIVFVVEKIVHDNPDEMNAAIEATKMRLSKRSAKRSATDSSEAAHPANLNESAGSSRKKTPRLAPGSSSALNDGAGRTAGAIQDSSGESASKDTSKSRPTPGALNSSKNSGSPETKKKRKKKSCKRSLLTFDDLKTEITAEPPMPSTSKIDDPLVGKNLENARTEITGVGDSPKTRKNSGKKSSKSSKNTRENPPSESDDDSTRFLYIAGDAEKIKKKKIGRPPSRKRNKNGTFHRETPSSDEDNMFLYIGEDAEKAKQQKATKKGKAKAPEGEKKPVQAEQRIMYNSVGFDPYRKVTCAICGEVMTAHTYKSQHLARHNHLCWLEGEEPLNLADERALERLLYNVYVQSKISFKCEQCGVVKKSAKGFLNHRRFCGKSPLERQSLMTPCEYCNRMLMPYSYQNHLLTFHHDLKKDKKEDDPADASPLKLRSAAAKCLENVSKNAQDLNDKTEFIDDEEEQKALAGHDWIKFCYSVMKRRVNRDLKQILQAEIAKDGRAHCMIDGCDFADTSVANVICHYRFCDRKALESKCRECGYMCLLESHMVNHVRINHHDKALVYAKRLLTPQDPVNLSGVVVQGAVIPFVRTTEASSRSHFFLDKCIYLTKQWRSEFVENLVVLPNLEPGDENVFEVVENFPQHMNLLSESMRISFTSSQPEWFSMPKLSSCQIGNANEGAILYVGGLAKTLDWFPSETEQYLAISVAPIESNKRTDLDVDSSPAHVQIWSCGELNSLCEDFQPSLVFEYAICHEFGVTWDIVCCPGGQPDDNRLGLVALGTSSGKVAIYAPPMPNESFRGKACRLKPAMILELGTDEPFPITKITWSKMKPHKHIAAGFSNGLIGVWDLTTTSSLLKLSDSILPFKLFNPHLTIISALSFCPLNDQYLVTGCAEKSFKIWNLNDTSIPQVEHSRGLITDAAWLQYWMGIITCYDDSYSMAMTTASFNTLRNLVYPIQPLITQTESSALSISVNDWLNGYIIGFDSGQVILSFGRKQSAVLNDERRRICVSLMTASFCQFDPLSEATPLCTSYEQAAKEFGVILEHTPQVTNTTKIKPHKFTDLTYFPSLAANKVCWNVSENCFLTYATAFNLGIVVVSQLKLSRPEFKDFTTTMSKIKDL</sequence>
<feature type="region of interest" description="Disordered" evidence="6">
    <location>
        <begin position="268"/>
        <end position="322"/>
    </location>
</feature>
<evidence type="ECO:0000313" key="9">
    <source>
        <dbReference type="Proteomes" id="UP001307889"/>
    </source>
</evidence>
<evidence type="ECO:0000256" key="2">
    <source>
        <dbReference type="ARBA" id="ARBA00023163"/>
    </source>
</evidence>
<dbReference type="Gene3D" id="2.130.10.10">
    <property type="entry name" value="YVTN repeat-like/Quinoprotein amine dehydrogenase"/>
    <property type="match status" value="1"/>
</dbReference>
<feature type="compositionally biased region" description="Basic residues" evidence="6">
    <location>
        <begin position="998"/>
        <end position="1008"/>
    </location>
</feature>
<keyword evidence="4" id="KW-0862">Zinc</keyword>
<evidence type="ECO:0000256" key="3">
    <source>
        <dbReference type="ARBA" id="ARBA00023242"/>
    </source>
</evidence>
<dbReference type="InterPro" id="IPR001680">
    <property type="entry name" value="WD40_rpt"/>
</dbReference>
<evidence type="ECO:0000256" key="5">
    <source>
        <dbReference type="PROSITE-ProRule" id="PRU00221"/>
    </source>
</evidence>
<accession>A0ABN7AUZ7</accession>
<dbReference type="Proteomes" id="UP001307889">
    <property type="component" value="Chromosome 5"/>
</dbReference>
<dbReference type="InterPro" id="IPR015943">
    <property type="entry name" value="WD40/YVTN_repeat-like_dom_sf"/>
</dbReference>
<dbReference type="EMBL" id="AP028913">
    <property type="protein sequence ID" value="BES94711.1"/>
    <property type="molecule type" value="Genomic_DNA"/>
</dbReference>
<feature type="compositionally biased region" description="Basic residues" evidence="6">
    <location>
        <begin position="1082"/>
        <end position="1091"/>
    </location>
</feature>
<dbReference type="SMART" id="SM00355">
    <property type="entry name" value="ZnF_C2H2"/>
    <property type="match status" value="8"/>
</dbReference>
<gene>
    <name evidence="8" type="ORF">NTJ_07520</name>
</gene>
<keyword evidence="3" id="KW-0539">Nucleus</keyword>
<dbReference type="PANTHER" id="PTHR15052:SF2">
    <property type="entry name" value="GENERAL TRANSCRIPTION FACTOR 3C POLYPEPTIDE 2"/>
    <property type="match status" value="1"/>
</dbReference>
<dbReference type="PROSITE" id="PS50082">
    <property type="entry name" value="WD_REPEATS_2"/>
    <property type="match status" value="1"/>
</dbReference>
<feature type="region of interest" description="Disordered" evidence="6">
    <location>
        <begin position="1079"/>
        <end position="1099"/>
    </location>
</feature>
<feature type="compositionally biased region" description="Polar residues" evidence="6">
    <location>
        <begin position="540"/>
        <end position="559"/>
    </location>
</feature>
<evidence type="ECO:0000259" key="7">
    <source>
        <dbReference type="PROSITE" id="PS50157"/>
    </source>
</evidence>
<keyword evidence="4" id="KW-0863">Zinc-finger</keyword>
<dbReference type="PROSITE" id="PS50157">
    <property type="entry name" value="ZINC_FINGER_C2H2_2"/>
    <property type="match status" value="1"/>
</dbReference>
<reference evidence="8 9" key="1">
    <citation type="submission" date="2023-09" db="EMBL/GenBank/DDBJ databases">
        <title>Nesidiocoris tenuis whole genome shotgun sequence.</title>
        <authorList>
            <person name="Shibata T."/>
            <person name="Shimoda M."/>
            <person name="Kobayashi T."/>
            <person name="Uehara T."/>
        </authorList>
    </citation>
    <scope>NUCLEOTIDE SEQUENCE [LARGE SCALE GENOMIC DNA]</scope>
    <source>
        <strain evidence="8 9">Japan</strain>
    </source>
</reference>
<keyword evidence="2" id="KW-0804">Transcription</keyword>
<feature type="region of interest" description="Disordered" evidence="6">
    <location>
        <begin position="853"/>
        <end position="1066"/>
    </location>
</feature>
<feature type="repeat" description="WD" evidence="5">
    <location>
        <begin position="1688"/>
        <end position="1730"/>
    </location>
</feature>
<feature type="compositionally biased region" description="Basic residues" evidence="6">
    <location>
        <begin position="939"/>
        <end position="948"/>
    </location>
</feature>
<evidence type="ECO:0000313" key="8">
    <source>
        <dbReference type="EMBL" id="BES94711.1"/>
    </source>
</evidence>
<evidence type="ECO:0000256" key="4">
    <source>
        <dbReference type="PROSITE-ProRule" id="PRU00042"/>
    </source>
</evidence>
<proteinExistence type="predicted"/>
<dbReference type="PANTHER" id="PTHR15052">
    <property type="entry name" value="RNA POLYMERASE III TRANSCRIPTION INITIATION FACTOR COMPLEX SUBUNIT"/>
    <property type="match status" value="1"/>
</dbReference>
<evidence type="ECO:0000256" key="1">
    <source>
        <dbReference type="ARBA" id="ARBA00004123"/>
    </source>
</evidence>
<dbReference type="SUPFAM" id="SSF50978">
    <property type="entry name" value="WD40 repeat-like"/>
    <property type="match status" value="1"/>
</dbReference>
<comment type="subcellular location">
    <subcellularLocation>
        <location evidence="1">Nucleus</location>
    </subcellularLocation>
</comment>
<organism evidence="8 9">
    <name type="scientific">Nesidiocoris tenuis</name>
    <dbReference type="NCBI Taxonomy" id="355587"/>
    <lineage>
        <taxon>Eukaryota</taxon>
        <taxon>Metazoa</taxon>
        <taxon>Ecdysozoa</taxon>
        <taxon>Arthropoda</taxon>
        <taxon>Hexapoda</taxon>
        <taxon>Insecta</taxon>
        <taxon>Pterygota</taxon>
        <taxon>Neoptera</taxon>
        <taxon>Paraneoptera</taxon>
        <taxon>Hemiptera</taxon>
        <taxon>Heteroptera</taxon>
        <taxon>Panheteroptera</taxon>
        <taxon>Cimicomorpha</taxon>
        <taxon>Miridae</taxon>
        <taxon>Dicyphina</taxon>
        <taxon>Nesidiocoris</taxon>
    </lineage>
</organism>
<dbReference type="InterPro" id="IPR013087">
    <property type="entry name" value="Znf_C2H2_type"/>
</dbReference>
<feature type="compositionally biased region" description="Basic residues" evidence="6">
    <location>
        <begin position="1038"/>
        <end position="1053"/>
    </location>
</feature>
<feature type="compositionally biased region" description="Low complexity" evidence="6">
    <location>
        <begin position="516"/>
        <end position="532"/>
    </location>
</feature>
<dbReference type="InterPro" id="IPR036322">
    <property type="entry name" value="WD40_repeat_dom_sf"/>
</dbReference>
<name>A0ABN7AUZ7_9HEMI</name>
<protein>
    <submittedName>
        <fullName evidence="8">General transcription factor IIIC, polypeptide 2, beta 110kDa</fullName>
    </submittedName>
</protein>
<feature type="compositionally biased region" description="Polar residues" evidence="6">
    <location>
        <begin position="926"/>
        <end position="936"/>
    </location>
</feature>
<feature type="region of interest" description="Disordered" evidence="6">
    <location>
        <begin position="476"/>
        <end position="559"/>
    </location>
</feature>
<dbReference type="SMART" id="SM00320">
    <property type="entry name" value="WD40"/>
    <property type="match status" value="2"/>
</dbReference>
<keyword evidence="5" id="KW-0853">WD repeat</keyword>
<keyword evidence="4" id="KW-0479">Metal-binding</keyword>
<dbReference type="PROSITE" id="PS00028">
    <property type="entry name" value="ZINC_FINGER_C2H2_1"/>
    <property type="match status" value="3"/>
</dbReference>
<feature type="compositionally biased region" description="Basic residues" evidence="6">
    <location>
        <begin position="294"/>
        <end position="304"/>
    </location>
</feature>
<keyword evidence="9" id="KW-1185">Reference proteome</keyword>